<evidence type="ECO:0000313" key="2">
    <source>
        <dbReference type="Proteomes" id="UP001050975"/>
    </source>
</evidence>
<dbReference type="Proteomes" id="UP001050975">
    <property type="component" value="Unassembled WGS sequence"/>
</dbReference>
<organism evidence="1 2">
    <name type="scientific">Microseira wollei NIES-4236</name>
    <dbReference type="NCBI Taxonomy" id="2530354"/>
    <lineage>
        <taxon>Bacteria</taxon>
        <taxon>Bacillati</taxon>
        <taxon>Cyanobacteriota</taxon>
        <taxon>Cyanophyceae</taxon>
        <taxon>Oscillatoriophycideae</taxon>
        <taxon>Aerosakkonematales</taxon>
        <taxon>Aerosakkonemataceae</taxon>
        <taxon>Microseira</taxon>
    </lineage>
</organism>
<reference evidence="1" key="1">
    <citation type="submission" date="2019-10" db="EMBL/GenBank/DDBJ databases">
        <title>Draft genome sequece of Microseira wollei NIES-4236.</title>
        <authorList>
            <person name="Yamaguchi H."/>
            <person name="Suzuki S."/>
            <person name="Kawachi M."/>
        </authorList>
    </citation>
    <scope>NUCLEOTIDE SEQUENCE</scope>
    <source>
        <strain evidence="1">NIES-4236</strain>
    </source>
</reference>
<proteinExistence type="predicted"/>
<protein>
    <submittedName>
        <fullName evidence="1">Uncharacterized protein</fullName>
    </submittedName>
</protein>
<accession>A0AAV3XMV9</accession>
<dbReference type="AlphaFoldDB" id="A0AAV3XMV9"/>
<name>A0AAV3XMV9_9CYAN</name>
<evidence type="ECO:0000313" key="1">
    <source>
        <dbReference type="EMBL" id="GET41515.1"/>
    </source>
</evidence>
<keyword evidence="2" id="KW-1185">Reference proteome</keyword>
<sequence>MTRKKCQKSAKRSKNQSLITAGKISPIKWNISQSEAEIALKEFGIPVLEIKRVTCLKHQVCISYWNTEGKVCSSFFSYRIFERWQKAVEEVIAACCTVEEWENLGDIIQYELIKFSYPVEMANQIWDALLERWYPIKATKRMLEELADMEMAQLSDARA</sequence>
<dbReference type="RefSeq" id="WP_226587886.1">
    <property type="nucleotide sequence ID" value="NZ_BLAY01000125.1"/>
</dbReference>
<comment type="caution">
    <text evidence="1">The sequence shown here is derived from an EMBL/GenBank/DDBJ whole genome shotgun (WGS) entry which is preliminary data.</text>
</comment>
<dbReference type="EMBL" id="BLAY01000125">
    <property type="protein sequence ID" value="GET41515.1"/>
    <property type="molecule type" value="Genomic_DNA"/>
</dbReference>
<gene>
    <name evidence="1" type="ORF">MiSe_63270</name>
</gene>